<gene>
    <name evidence="10" type="primary">100641582</name>
</gene>
<dbReference type="Gene3D" id="1.10.510.10">
    <property type="entry name" value="Transferase(Phosphotransferase) domain 1"/>
    <property type="match status" value="1"/>
</dbReference>
<dbReference type="STRING" id="400682.A0A1X7VP26"/>
<dbReference type="FunFam" id="1.10.510.10:FF:000571">
    <property type="entry name" value="Maternal embryonic leucine zipper kinase"/>
    <property type="match status" value="1"/>
</dbReference>
<evidence type="ECO:0000256" key="2">
    <source>
        <dbReference type="ARBA" id="ARBA00022679"/>
    </source>
</evidence>
<evidence type="ECO:0000256" key="3">
    <source>
        <dbReference type="ARBA" id="ARBA00022741"/>
    </source>
</evidence>
<dbReference type="CDD" id="cd05117">
    <property type="entry name" value="STKc_CAMK"/>
    <property type="match status" value="1"/>
</dbReference>
<evidence type="ECO:0000256" key="6">
    <source>
        <dbReference type="PROSITE-ProRule" id="PRU10141"/>
    </source>
</evidence>
<evidence type="ECO:0000259" key="9">
    <source>
        <dbReference type="PROSITE" id="PS50011"/>
    </source>
</evidence>
<comment type="similarity">
    <text evidence="7">Belongs to the protein kinase superfamily.</text>
</comment>
<feature type="compositionally biased region" description="Polar residues" evidence="8">
    <location>
        <begin position="356"/>
        <end position="375"/>
    </location>
</feature>
<evidence type="ECO:0000313" key="10">
    <source>
        <dbReference type="EnsemblMetazoa" id="Aqu2.1.41644_001"/>
    </source>
</evidence>
<dbReference type="InterPro" id="IPR017441">
    <property type="entry name" value="Protein_kinase_ATP_BS"/>
</dbReference>
<feature type="domain" description="Protein kinase" evidence="9">
    <location>
        <begin position="26"/>
        <end position="290"/>
    </location>
</feature>
<reference evidence="10" key="2">
    <citation type="submission" date="2017-05" db="UniProtKB">
        <authorList>
            <consortium name="EnsemblMetazoa"/>
        </authorList>
    </citation>
    <scope>IDENTIFICATION</scope>
</reference>
<keyword evidence="2" id="KW-0808">Transferase</keyword>
<feature type="compositionally biased region" description="Gly residues" evidence="8">
    <location>
        <begin position="416"/>
        <end position="430"/>
    </location>
</feature>
<feature type="binding site" evidence="6">
    <location>
        <position position="55"/>
    </location>
    <ligand>
        <name>ATP</name>
        <dbReference type="ChEBI" id="CHEBI:30616"/>
    </ligand>
</feature>
<protein>
    <recommendedName>
        <fullName evidence="9">Protein kinase domain-containing protein</fullName>
    </recommendedName>
</protein>
<dbReference type="SUPFAM" id="SSF56112">
    <property type="entry name" value="Protein kinase-like (PK-like)"/>
    <property type="match status" value="1"/>
</dbReference>
<keyword evidence="4" id="KW-0418">Kinase</keyword>
<dbReference type="PANTHER" id="PTHR24347">
    <property type="entry name" value="SERINE/THREONINE-PROTEIN KINASE"/>
    <property type="match status" value="1"/>
</dbReference>
<evidence type="ECO:0000256" key="7">
    <source>
        <dbReference type="RuleBase" id="RU000304"/>
    </source>
</evidence>
<name>A0A1X7VP26_AMPQE</name>
<dbReference type="GO" id="GO:0005524">
    <property type="term" value="F:ATP binding"/>
    <property type="evidence" value="ECO:0007669"/>
    <property type="project" value="UniProtKB-UniRule"/>
</dbReference>
<evidence type="ECO:0000256" key="8">
    <source>
        <dbReference type="SAM" id="MobiDB-lite"/>
    </source>
</evidence>
<dbReference type="GO" id="GO:0004674">
    <property type="term" value="F:protein serine/threonine kinase activity"/>
    <property type="evidence" value="ECO:0007669"/>
    <property type="project" value="UniProtKB-KW"/>
</dbReference>
<reference evidence="11" key="1">
    <citation type="journal article" date="2010" name="Nature">
        <title>The Amphimedon queenslandica genome and the evolution of animal complexity.</title>
        <authorList>
            <person name="Srivastava M."/>
            <person name="Simakov O."/>
            <person name="Chapman J."/>
            <person name="Fahey B."/>
            <person name="Gauthier M.E."/>
            <person name="Mitros T."/>
            <person name="Richards G.S."/>
            <person name="Conaco C."/>
            <person name="Dacre M."/>
            <person name="Hellsten U."/>
            <person name="Larroux C."/>
            <person name="Putnam N.H."/>
            <person name="Stanke M."/>
            <person name="Adamska M."/>
            <person name="Darling A."/>
            <person name="Degnan S.M."/>
            <person name="Oakley T.H."/>
            <person name="Plachetzki D.C."/>
            <person name="Zhai Y."/>
            <person name="Adamski M."/>
            <person name="Calcino A."/>
            <person name="Cummins S.F."/>
            <person name="Goodstein D.M."/>
            <person name="Harris C."/>
            <person name="Jackson D.J."/>
            <person name="Leys S.P."/>
            <person name="Shu S."/>
            <person name="Woodcroft B.J."/>
            <person name="Vervoort M."/>
            <person name="Kosik K.S."/>
            <person name="Manning G."/>
            <person name="Degnan B.M."/>
            <person name="Rokhsar D.S."/>
        </authorList>
    </citation>
    <scope>NUCLEOTIDE SEQUENCE [LARGE SCALE GENOMIC DNA]</scope>
</reference>
<dbReference type="InterPro" id="IPR000719">
    <property type="entry name" value="Prot_kinase_dom"/>
</dbReference>
<keyword evidence="11" id="KW-1185">Reference proteome</keyword>
<dbReference type="EnsemblMetazoa" id="XM_003383412.3">
    <property type="protein sequence ID" value="XP_003383460.1"/>
    <property type="gene ID" value="LOC100641582"/>
</dbReference>
<dbReference type="FunFam" id="3.30.200.20:FF:000315">
    <property type="entry name" value="Calcium-dependent protein kinase 3"/>
    <property type="match status" value="1"/>
</dbReference>
<dbReference type="eggNOG" id="KOG0032">
    <property type="taxonomic scope" value="Eukaryota"/>
</dbReference>
<evidence type="ECO:0000313" key="11">
    <source>
        <dbReference type="Proteomes" id="UP000007879"/>
    </source>
</evidence>
<dbReference type="SMART" id="SM00220">
    <property type="entry name" value="S_TKc"/>
    <property type="match status" value="1"/>
</dbReference>
<dbReference type="PROSITE" id="PS00108">
    <property type="entry name" value="PROTEIN_KINASE_ST"/>
    <property type="match status" value="1"/>
</dbReference>
<proteinExistence type="inferred from homology"/>
<dbReference type="PROSITE" id="PS00107">
    <property type="entry name" value="PROTEIN_KINASE_ATP"/>
    <property type="match status" value="1"/>
</dbReference>
<evidence type="ECO:0000256" key="4">
    <source>
        <dbReference type="ARBA" id="ARBA00022777"/>
    </source>
</evidence>
<dbReference type="KEGG" id="aqu:100641582"/>
<feature type="compositionally biased region" description="Polar residues" evidence="8">
    <location>
        <begin position="402"/>
        <end position="414"/>
    </location>
</feature>
<dbReference type="Proteomes" id="UP000007879">
    <property type="component" value="Unassembled WGS sequence"/>
</dbReference>
<evidence type="ECO:0000256" key="1">
    <source>
        <dbReference type="ARBA" id="ARBA00022527"/>
    </source>
</evidence>
<accession>A0A1X7VP26</accession>
<keyword evidence="5 6" id="KW-0067">ATP-binding</keyword>
<dbReference type="InterPro" id="IPR008271">
    <property type="entry name" value="Ser/Thr_kinase_AS"/>
</dbReference>
<dbReference type="OrthoDB" id="541276at2759"/>
<dbReference type="InterPro" id="IPR011009">
    <property type="entry name" value="Kinase-like_dom_sf"/>
</dbReference>
<feature type="region of interest" description="Disordered" evidence="8">
    <location>
        <begin position="304"/>
        <end position="439"/>
    </location>
</feature>
<dbReference type="Pfam" id="PF00069">
    <property type="entry name" value="Pkinase"/>
    <property type="match status" value="1"/>
</dbReference>
<evidence type="ECO:0000256" key="5">
    <source>
        <dbReference type="ARBA" id="ARBA00022840"/>
    </source>
</evidence>
<dbReference type="PROSITE" id="PS50011">
    <property type="entry name" value="PROTEIN_KINASE_DOM"/>
    <property type="match status" value="1"/>
</dbReference>
<keyword evidence="3 6" id="KW-0547">Nucleotide-binding</keyword>
<dbReference type="AlphaFoldDB" id="A0A1X7VP26"/>
<keyword evidence="1 7" id="KW-0723">Serine/threonine-protein kinase</keyword>
<sequence length="439" mass="47484">MAGHLHSPRNRPRTRIEDDSGIEVDYSLGEMLGKGAFGVVWEATSVNSKEKFAIKMVHKDKPGSVSIQLLEREIQVLNHVDHPHIIKLVEVFETPKKVFMVLELCRGGELSDILKEKKSFKENEVKVIMKQLAEAVVYMHDKDMVHRDLKLENILLSTSCINDAPFNIKVTDFGLSHMKGLPGCDDLMSSRCGTLYYMAPEVLNNKHEYSKLCDVWSMGVIMYALLCGRMPFNAETAPLLEEQIMCGALKFKEPEWISISDGAKELVRGMLNVSTINRMTARQVLEDSWITGGAVRKRIDPLMMLADDSPPPHPHSSSHKTSDTSPPTISISDKDTPPSTTGGGGGGGDAKGRLNKSPTPVQMKSASLPRSTSANRMPLMTSKKTGGAMGGASSGPTHKKTVSSSISTGRLQSTRGRGGGGGGGGAGGGANSRKLSARN</sequence>
<dbReference type="EnsemblMetazoa" id="Aqu2.1.41644_001">
    <property type="protein sequence ID" value="Aqu2.1.41644_001"/>
    <property type="gene ID" value="Aqu2.1.41644"/>
</dbReference>
<dbReference type="InParanoid" id="A0A1X7VP26"/>
<organism evidence="10">
    <name type="scientific">Amphimedon queenslandica</name>
    <name type="common">Sponge</name>
    <dbReference type="NCBI Taxonomy" id="400682"/>
    <lineage>
        <taxon>Eukaryota</taxon>
        <taxon>Metazoa</taxon>
        <taxon>Porifera</taxon>
        <taxon>Demospongiae</taxon>
        <taxon>Heteroscleromorpha</taxon>
        <taxon>Haplosclerida</taxon>
        <taxon>Niphatidae</taxon>
        <taxon>Amphimedon</taxon>
    </lineage>
</organism>